<reference evidence="1 2" key="1">
    <citation type="submission" date="2015-08" db="EMBL/GenBank/DDBJ databases">
        <title>Next Generation Sequencing and Analysis of the Genome of Puccinia sorghi L Schw, the Causal Agent of Maize Common Rust.</title>
        <authorList>
            <person name="Rochi L."/>
            <person name="Burguener G."/>
            <person name="Darino M."/>
            <person name="Turjanski A."/>
            <person name="Kreff E."/>
            <person name="Dieguez M.J."/>
            <person name="Sacco F."/>
        </authorList>
    </citation>
    <scope>NUCLEOTIDE SEQUENCE [LARGE SCALE GENOMIC DNA]</scope>
    <source>
        <strain evidence="1 2">RO10H11247</strain>
    </source>
</reference>
<accession>A0A0L6VL72</accession>
<name>A0A0L6VL72_9BASI</name>
<evidence type="ECO:0000313" key="2">
    <source>
        <dbReference type="Proteomes" id="UP000037035"/>
    </source>
</evidence>
<dbReference type="EMBL" id="LAVV01005473">
    <property type="protein sequence ID" value="KNZ60845.1"/>
    <property type="molecule type" value="Genomic_DNA"/>
</dbReference>
<keyword evidence="2" id="KW-1185">Reference proteome</keyword>
<organism evidence="1 2">
    <name type="scientific">Puccinia sorghi</name>
    <dbReference type="NCBI Taxonomy" id="27349"/>
    <lineage>
        <taxon>Eukaryota</taxon>
        <taxon>Fungi</taxon>
        <taxon>Dikarya</taxon>
        <taxon>Basidiomycota</taxon>
        <taxon>Pucciniomycotina</taxon>
        <taxon>Pucciniomycetes</taxon>
        <taxon>Pucciniales</taxon>
        <taxon>Pucciniaceae</taxon>
        <taxon>Puccinia</taxon>
    </lineage>
</organism>
<proteinExistence type="predicted"/>
<gene>
    <name evidence="1" type="ORF">VP01_14928g1</name>
</gene>
<dbReference type="Proteomes" id="UP000037035">
    <property type="component" value="Unassembled WGS sequence"/>
</dbReference>
<feature type="non-terminal residue" evidence="1">
    <location>
        <position position="1"/>
    </location>
</feature>
<comment type="caution">
    <text evidence="1">The sequence shown here is derived from an EMBL/GenBank/DDBJ whole genome shotgun (WGS) entry which is preliminary data.</text>
</comment>
<sequence length="63" mass="6935">FNLIPGAITQASRIIWLSPEENQALDTLIEEGLSRGKIWCSTSPWECCGAYIYRQGGSCGSQQ</sequence>
<protein>
    <submittedName>
        <fullName evidence="1">Uncharacterized protein</fullName>
    </submittedName>
</protein>
<dbReference type="VEuPathDB" id="FungiDB:VP01_14928g1"/>
<evidence type="ECO:0000313" key="1">
    <source>
        <dbReference type="EMBL" id="KNZ60845.1"/>
    </source>
</evidence>
<dbReference type="AlphaFoldDB" id="A0A0L6VL72"/>